<evidence type="ECO:0000313" key="4">
    <source>
        <dbReference type="Proteomes" id="UP001500621"/>
    </source>
</evidence>
<feature type="compositionally biased region" description="Low complexity" evidence="1">
    <location>
        <begin position="1"/>
        <end position="20"/>
    </location>
</feature>
<dbReference type="EMBL" id="BAABIM010000001">
    <property type="protein sequence ID" value="GAA4674222.1"/>
    <property type="molecule type" value="Genomic_DNA"/>
</dbReference>
<dbReference type="Pfam" id="PF14258">
    <property type="entry name" value="DUF4350"/>
    <property type="match status" value="1"/>
</dbReference>
<accession>A0ABP8VZ43</accession>
<protein>
    <submittedName>
        <fullName evidence="3">DUF4350 domain-containing protein</fullName>
    </submittedName>
</protein>
<keyword evidence="4" id="KW-1185">Reference proteome</keyword>
<gene>
    <name evidence="3" type="ORF">GCM10023226_09210</name>
</gene>
<dbReference type="Proteomes" id="UP001500621">
    <property type="component" value="Unassembled WGS sequence"/>
</dbReference>
<name>A0ABP8VZ43_9ACTN</name>
<evidence type="ECO:0000313" key="3">
    <source>
        <dbReference type="EMBL" id="GAA4674222.1"/>
    </source>
</evidence>
<reference evidence="4" key="1">
    <citation type="journal article" date="2019" name="Int. J. Syst. Evol. Microbiol.">
        <title>The Global Catalogue of Microorganisms (GCM) 10K type strain sequencing project: providing services to taxonomists for standard genome sequencing and annotation.</title>
        <authorList>
            <consortium name="The Broad Institute Genomics Platform"/>
            <consortium name="The Broad Institute Genome Sequencing Center for Infectious Disease"/>
            <person name="Wu L."/>
            <person name="Ma J."/>
        </authorList>
    </citation>
    <scope>NUCLEOTIDE SEQUENCE [LARGE SCALE GENOMIC DNA]</scope>
    <source>
        <strain evidence="4">JCM 18127</strain>
    </source>
</reference>
<feature type="domain" description="DUF4350" evidence="2">
    <location>
        <begin position="61"/>
        <end position="240"/>
    </location>
</feature>
<evidence type="ECO:0000256" key="1">
    <source>
        <dbReference type="SAM" id="MobiDB-lite"/>
    </source>
</evidence>
<dbReference type="InterPro" id="IPR025646">
    <property type="entry name" value="DUF4350"/>
</dbReference>
<sequence length="410" mass="42468">MSLLAGSAPAPADPAPASAGAGPGSWRRHRAMLLVGLGFALAVALAVATNGPARTGEPLDPDNPGPEGTRAIARVLDDQGVEVQVVRGLEELGSTRLGSGDTLVVSSTDLLGEGVVARLREQAGPARVVLVEPTALAASLFGVRLQGESALPDGETEGWEAGCDLADLDGLRLDVDAATTYLDPGATSPPRGACFPADGAGGPGALLVERDGVVLLGAGQALTNDQVLRADNAAVALRLLGGGPRLVWFVPRLDDLGTQEAVGVGELLPPWIRPGLWVLALAALALLLWRARRLGPLATEPLPVVVKAVETTLSRGRLYRRAGDRAHAATALRTATRRRLTARLGLDRREATVTGTDPDALVRRIAEHTGRESDAVAALLGAGAAPPTTDRQLVQLATDLHTLEEEVRHP</sequence>
<dbReference type="RefSeq" id="WP_345263103.1">
    <property type="nucleotide sequence ID" value="NZ_BAABIM010000001.1"/>
</dbReference>
<proteinExistence type="predicted"/>
<evidence type="ECO:0000259" key="2">
    <source>
        <dbReference type="Pfam" id="PF14258"/>
    </source>
</evidence>
<organism evidence="3 4">
    <name type="scientific">Nocardioides nanhaiensis</name>
    <dbReference type="NCBI Taxonomy" id="1476871"/>
    <lineage>
        <taxon>Bacteria</taxon>
        <taxon>Bacillati</taxon>
        <taxon>Actinomycetota</taxon>
        <taxon>Actinomycetes</taxon>
        <taxon>Propionibacteriales</taxon>
        <taxon>Nocardioidaceae</taxon>
        <taxon>Nocardioides</taxon>
    </lineage>
</organism>
<feature type="region of interest" description="Disordered" evidence="1">
    <location>
        <begin position="1"/>
        <end position="23"/>
    </location>
</feature>
<comment type="caution">
    <text evidence="3">The sequence shown here is derived from an EMBL/GenBank/DDBJ whole genome shotgun (WGS) entry which is preliminary data.</text>
</comment>